<accession>A0A939BCI9</accession>
<dbReference type="PROSITE" id="PS00211">
    <property type="entry name" value="ABC_TRANSPORTER_1"/>
    <property type="match status" value="1"/>
</dbReference>
<dbReference type="Pfam" id="PF00005">
    <property type="entry name" value="ABC_tran"/>
    <property type="match status" value="1"/>
</dbReference>
<gene>
    <name evidence="5" type="ORF">H6A13_09640</name>
</gene>
<comment type="caution">
    <text evidence="5">The sequence shown here is derived from an EMBL/GenBank/DDBJ whole genome shotgun (WGS) entry which is preliminary data.</text>
</comment>
<dbReference type="InterPro" id="IPR017911">
    <property type="entry name" value="MacB-like_ATP-bd"/>
</dbReference>
<dbReference type="GO" id="GO:0005886">
    <property type="term" value="C:plasma membrane"/>
    <property type="evidence" value="ECO:0007669"/>
    <property type="project" value="TreeGrafter"/>
</dbReference>
<dbReference type="SUPFAM" id="SSF52540">
    <property type="entry name" value="P-loop containing nucleoside triphosphate hydrolases"/>
    <property type="match status" value="1"/>
</dbReference>
<keyword evidence="1" id="KW-0813">Transport</keyword>
<dbReference type="FunFam" id="3.40.50.300:FF:000032">
    <property type="entry name" value="Export ABC transporter ATP-binding protein"/>
    <property type="match status" value="1"/>
</dbReference>
<feature type="domain" description="ABC transporter" evidence="4">
    <location>
        <begin position="22"/>
        <end position="242"/>
    </location>
</feature>
<dbReference type="InterPro" id="IPR003439">
    <property type="entry name" value="ABC_transporter-like_ATP-bd"/>
</dbReference>
<keyword evidence="2" id="KW-0547">Nucleotide-binding</keyword>
<evidence type="ECO:0000313" key="6">
    <source>
        <dbReference type="Proteomes" id="UP000713880"/>
    </source>
</evidence>
<sequence length="242" mass="27002">MKEAGKNKTTKTGKASLEREGLRAEKICKTYGTQENPVYALKETSFQIPGGQFAAILGPSGCGKSTLLHVLGGIEEPDGGSVWIKGKDLYQMERSKRAVFRRRSIGMVYQSIFLLPALNIEENIILPLLLDGRRAREKQLLGLLRETGLEAKREALPSQLSGGQQQRAAIARALVMSPSILLADEPTGNLDKASRNGVMELFRRLNDIYQVTILMVTHDEELARQCDRILYMEDGQIIRDRF</sequence>
<dbReference type="GO" id="GO:0022857">
    <property type="term" value="F:transmembrane transporter activity"/>
    <property type="evidence" value="ECO:0007669"/>
    <property type="project" value="TreeGrafter"/>
</dbReference>
<keyword evidence="6" id="KW-1185">Reference proteome</keyword>
<dbReference type="InterPro" id="IPR017871">
    <property type="entry name" value="ABC_transporter-like_CS"/>
</dbReference>
<dbReference type="GO" id="GO:0016887">
    <property type="term" value="F:ATP hydrolysis activity"/>
    <property type="evidence" value="ECO:0007669"/>
    <property type="project" value="InterPro"/>
</dbReference>
<evidence type="ECO:0000259" key="4">
    <source>
        <dbReference type="PROSITE" id="PS50893"/>
    </source>
</evidence>
<dbReference type="AlphaFoldDB" id="A0A939BCI9"/>
<evidence type="ECO:0000256" key="1">
    <source>
        <dbReference type="ARBA" id="ARBA00022448"/>
    </source>
</evidence>
<organism evidence="5 6">
    <name type="scientific">Mordavella massiliensis</name>
    <dbReference type="NCBI Taxonomy" id="1871024"/>
    <lineage>
        <taxon>Bacteria</taxon>
        <taxon>Bacillati</taxon>
        <taxon>Bacillota</taxon>
        <taxon>Clostridia</taxon>
        <taxon>Eubacteriales</taxon>
        <taxon>Clostridiaceae</taxon>
        <taxon>Mordavella</taxon>
    </lineage>
</organism>
<dbReference type="CDD" id="cd03255">
    <property type="entry name" value="ABC_MJ0796_LolCDE_FtsE"/>
    <property type="match status" value="1"/>
</dbReference>
<evidence type="ECO:0000313" key="5">
    <source>
        <dbReference type="EMBL" id="MBM6827351.1"/>
    </source>
</evidence>
<dbReference type="Gene3D" id="3.40.50.300">
    <property type="entry name" value="P-loop containing nucleotide triphosphate hydrolases"/>
    <property type="match status" value="1"/>
</dbReference>
<evidence type="ECO:0000256" key="2">
    <source>
        <dbReference type="ARBA" id="ARBA00022741"/>
    </source>
</evidence>
<dbReference type="PROSITE" id="PS50893">
    <property type="entry name" value="ABC_TRANSPORTER_2"/>
    <property type="match status" value="1"/>
</dbReference>
<evidence type="ECO:0000256" key="3">
    <source>
        <dbReference type="ARBA" id="ARBA00022840"/>
    </source>
</evidence>
<dbReference type="SMART" id="SM00382">
    <property type="entry name" value="AAA"/>
    <property type="match status" value="1"/>
</dbReference>
<keyword evidence="3 5" id="KW-0067">ATP-binding</keyword>
<dbReference type="InterPro" id="IPR027417">
    <property type="entry name" value="P-loop_NTPase"/>
</dbReference>
<dbReference type="InterPro" id="IPR015854">
    <property type="entry name" value="ABC_transpr_LolD-like"/>
</dbReference>
<proteinExistence type="predicted"/>
<reference evidence="5" key="1">
    <citation type="submission" date="2020-08" db="EMBL/GenBank/DDBJ databases">
        <authorList>
            <person name="Cejkova D."/>
            <person name="Kubasova T."/>
            <person name="Jahodarova E."/>
            <person name="Rychlik I."/>
        </authorList>
    </citation>
    <scope>NUCLEOTIDE SEQUENCE</scope>
    <source>
        <strain evidence="5">An420c</strain>
    </source>
</reference>
<dbReference type="GO" id="GO:0005524">
    <property type="term" value="F:ATP binding"/>
    <property type="evidence" value="ECO:0007669"/>
    <property type="project" value="UniProtKB-KW"/>
</dbReference>
<dbReference type="RefSeq" id="WP_204909372.1">
    <property type="nucleotide sequence ID" value="NZ_JACJLV010000032.1"/>
</dbReference>
<dbReference type="InterPro" id="IPR003593">
    <property type="entry name" value="AAA+_ATPase"/>
</dbReference>
<dbReference type="GO" id="GO:0098796">
    <property type="term" value="C:membrane protein complex"/>
    <property type="evidence" value="ECO:0007669"/>
    <property type="project" value="UniProtKB-ARBA"/>
</dbReference>
<protein>
    <submittedName>
        <fullName evidence="5">ABC transporter ATP-binding protein</fullName>
    </submittedName>
</protein>
<name>A0A939BCI9_9CLOT</name>
<dbReference type="Proteomes" id="UP000713880">
    <property type="component" value="Unassembled WGS sequence"/>
</dbReference>
<dbReference type="EMBL" id="JACJLV010000032">
    <property type="protein sequence ID" value="MBM6827351.1"/>
    <property type="molecule type" value="Genomic_DNA"/>
</dbReference>
<reference evidence="5" key="2">
    <citation type="journal article" date="2021" name="Sci. Rep.">
        <title>The distribution of antibiotic resistance genes in chicken gut microbiota commensals.</title>
        <authorList>
            <person name="Juricova H."/>
            <person name="Matiasovicova J."/>
            <person name="Kubasova T."/>
            <person name="Cejkova D."/>
            <person name="Rychlik I."/>
        </authorList>
    </citation>
    <scope>NUCLEOTIDE SEQUENCE</scope>
    <source>
        <strain evidence="5">An420c</strain>
    </source>
</reference>
<dbReference type="PANTHER" id="PTHR24220">
    <property type="entry name" value="IMPORT ATP-BINDING PROTEIN"/>
    <property type="match status" value="1"/>
</dbReference>